<protein>
    <submittedName>
        <fullName evidence="1">Uncharacterized protein</fullName>
    </submittedName>
</protein>
<accession>A0A8D8YXF6</accession>
<proteinExistence type="predicted"/>
<evidence type="ECO:0000313" key="1">
    <source>
        <dbReference type="EMBL" id="CAG6736832.1"/>
    </source>
</evidence>
<dbReference type="EMBL" id="HBUF01400856">
    <property type="protein sequence ID" value="CAG6736832.1"/>
    <property type="molecule type" value="Transcribed_RNA"/>
</dbReference>
<name>A0A8D8YXF6_9HEMI</name>
<dbReference type="AlphaFoldDB" id="A0A8D8YXF6"/>
<organism evidence="1">
    <name type="scientific">Cacopsylla melanoneura</name>
    <dbReference type="NCBI Taxonomy" id="428564"/>
    <lineage>
        <taxon>Eukaryota</taxon>
        <taxon>Metazoa</taxon>
        <taxon>Ecdysozoa</taxon>
        <taxon>Arthropoda</taxon>
        <taxon>Hexapoda</taxon>
        <taxon>Insecta</taxon>
        <taxon>Pterygota</taxon>
        <taxon>Neoptera</taxon>
        <taxon>Paraneoptera</taxon>
        <taxon>Hemiptera</taxon>
        <taxon>Sternorrhyncha</taxon>
        <taxon>Psylloidea</taxon>
        <taxon>Psyllidae</taxon>
        <taxon>Psyllinae</taxon>
        <taxon>Cacopsylla</taxon>
    </lineage>
</organism>
<reference evidence="1" key="1">
    <citation type="submission" date="2021-05" db="EMBL/GenBank/DDBJ databases">
        <authorList>
            <person name="Alioto T."/>
            <person name="Alioto T."/>
            <person name="Gomez Garrido J."/>
        </authorList>
    </citation>
    <scope>NUCLEOTIDE SEQUENCE</scope>
</reference>
<sequence length="159" mass="18311">MLPTLEYCPILPVPRPLAPDCPVLQGPASPARPCLGCPLHRHFLCLRFSKRKQQCEEEEGMIAGFVQVVLCRPESSASSRSVSHMVYTWRVSHTSSCVPYSSLSRRRRAQFSPGPDPRCRLHYFRFWFRFASETPYLPRCRCERPGDPYSNCPNFQYSP</sequence>